<evidence type="ECO:0000256" key="1">
    <source>
        <dbReference type="SAM" id="Phobius"/>
    </source>
</evidence>
<comment type="caution">
    <text evidence="2">The sequence shown here is derived from an EMBL/GenBank/DDBJ whole genome shotgun (WGS) entry which is preliminary data.</text>
</comment>
<keyword evidence="3" id="KW-1185">Reference proteome</keyword>
<dbReference type="EMBL" id="BAABIL010000680">
    <property type="protein sequence ID" value="GAA4659969.1"/>
    <property type="molecule type" value="Genomic_DNA"/>
</dbReference>
<dbReference type="InterPro" id="IPR009339">
    <property type="entry name" value="DUF998"/>
</dbReference>
<sequence length="231" mass="22805">MVHDVRGREGPGVVTRRALLVGGAVAGPLFIAVALVQGAVRPGYEPLRHPVSSLALGPGGAVQVVNFLVTGALYAGLAVGLARAPRPAGTSRARAVLIGAAGVGLIGAGAFRTDPVGGYPPGAPDALAGYSTAGALHDAFSVPVFLAVPAAALLHARARRREGDGGWAVASAGCGLVVLAGFGAASAGFGQHPALVDVAGLVQRLSLTAGFGWLSALAVQALRQPASNVPR</sequence>
<feature type="transmembrane region" description="Helical" evidence="1">
    <location>
        <begin position="60"/>
        <end position="81"/>
    </location>
</feature>
<feature type="transmembrane region" description="Helical" evidence="1">
    <location>
        <begin position="201"/>
        <end position="222"/>
    </location>
</feature>
<dbReference type="Pfam" id="PF06197">
    <property type="entry name" value="DUF998"/>
    <property type="match status" value="1"/>
</dbReference>
<keyword evidence="1" id="KW-1133">Transmembrane helix</keyword>
<feature type="transmembrane region" description="Helical" evidence="1">
    <location>
        <begin position="93"/>
        <end position="111"/>
    </location>
</feature>
<evidence type="ECO:0000313" key="2">
    <source>
        <dbReference type="EMBL" id="GAA4659969.1"/>
    </source>
</evidence>
<gene>
    <name evidence="2" type="ORF">GCM10023225_33500</name>
</gene>
<name>A0ABP8VDW6_9ACTN</name>
<proteinExistence type="predicted"/>
<dbReference type="Proteomes" id="UP001501195">
    <property type="component" value="Unassembled WGS sequence"/>
</dbReference>
<organism evidence="2 3">
    <name type="scientific">Kineococcus glutinatus</name>
    <dbReference type="NCBI Taxonomy" id="1070872"/>
    <lineage>
        <taxon>Bacteria</taxon>
        <taxon>Bacillati</taxon>
        <taxon>Actinomycetota</taxon>
        <taxon>Actinomycetes</taxon>
        <taxon>Kineosporiales</taxon>
        <taxon>Kineosporiaceae</taxon>
        <taxon>Kineococcus</taxon>
    </lineage>
</organism>
<protein>
    <submittedName>
        <fullName evidence="2">DUF998 domain-containing protein</fullName>
    </submittedName>
</protein>
<feature type="transmembrane region" description="Helical" evidence="1">
    <location>
        <begin position="18"/>
        <end position="40"/>
    </location>
</feature>
<evidence type="ECO:0000313" key="3">
    <source>
        <dbReference type="Proteomes" id="UP001501195"/>
    </source>
</evidence>
<reference evidence="3" key="1">
    <citation type="journal article" date="2019" name="Int. J. Syst. Evol. Microbiol.">
        <title>The Global Catalogue of Microorganisms (GCM) 10K type strain sequencing project: providing services to taxonomists for standard genome sequencing and annotation.</title>
        <authorList>
            <consortium name="The Broad Institute Genomics Platform"/>
            <consortium name="The Broad Institute Genome Sequencing Center for Infectious Disease"/>
            <person name="Wu L."/>
            <person name="Ma J."/>
        </authorList>
    </citation>
    <scope>NUCLEOTIDE SEQUENCE [LARGE SCALE GENOMIC DNA]</scope>
    <source>
        <strain evidence="3">JCM 18126</strain>
    </source>
</reference>
<feature type="transmembrane region" description="Helical" evidence="1">
    <location>
        <begin position="166"/>
        <end position="189"/>
    </location>
</feature>
<keyword evidence="1" id="KW-0812">Transmembrane</keyword>
<accession>A0ABP8VDW6</accession>
<feature type="transmembrane region" description="Helical" evidence="1">
    <location>
        <begin position="131"/>
        <end position="154"/>
    </location>
</feature>
<keyword evidence="1" id="KW-0472">Membrane</keyword>